<comment type="caution">
    <text evidence="3">The sequence shown here is derived from an EMBL/GenBank/DDBJ whole genome shotgun (WGS) entry which is preliminary data.</text>
</comment>
<sequence length="292" mass="33896">MLSIVRRRLYSTSWKLIDHCPQPEYDTGCTHCKPKLPEHLAINTQRDLNNTKAAPYKHVLVLSHGYSSLDTMEPGISKHVGSLAYQIHHLNPDFHDPKYPVQVSNIILPNQEEILHRFNMTEGDNLVYLYPDNKAVKFKKDQLETFVKKYLKHDEIDDDIKYPHLNLDKININLTYDHFYEEAIAKHLVLICAHGLTDRRCGIMGPLIQDEFHHVLRKESIRREVSVGLVSHIGGHAYAGNVVYFPRDCLRNRDMIWYGRVGPKQVQGIVKETIMNRNVIKSLLRGDPELYR</sequence>
<dbReference type="Proteomes" id="UP000694255">
    <property type="component" value="Unassembled WGS sequence"/>
</dbReference>
<dbReference type="AlphaFoldDB" id="A0A8J5UYG7"/>
<accession>A0A8J5UYG7</accession>
<dbReference type="InterPro" id="IPR009737">
    <property type="entry name" value="Aim32/Apd1-like"/>
</dbReference>
<organism evidence="3 4">
    <name type="scientific">[Candida] subhashii</name>
    <dbReference type="NCBI Taxonomy" id="561895"/>
    <lineage>
        <taxon>Eukaryota</taxon>
        <taxon>Fungi</taxon>
        <taxon>Dikarya</taxon>
        <taxon>Ascomycota</taxon>
        <taxon>Saccharomycotina</taxon>
        <taxon>Pichiomycetes</taxon>
        <taxon>Debaryomycetaceae</taxon>
        <taxon>Spathaspora</taxon>
    </lineage>
</organism>
<dbReference type="PANTHER" id="PTHR31902:SF7">
    <property type="entry name" value="ALTERED INHERITANCE OF MITOCHONDRIA PROTEIN 32"/>
    <property type="match status" value="1"/>
</dbReference>
<protein>
    <recommendedName>
        <fullName evidence="2">Altered inheritance of mitochondria protein 32</fullName>
    </recommendedName>
</protein>
<evidence type="ECO:0000256" key="2">
    <source>
        <dbReference type="ARBA" id="ARBA00040895"/>
    </source>
</evidence>
<gene>
    <name evidence="3" type="ORF">J8A68_002168</name>
</gene>
<comment type="similarity">
    <text evidence="1">Belongs to the AIM32 family.</text>
</comment>
<evidence type="ECO:0000313" key="3">
    <source>
        <dbReference type="EMBL" id="KAG7664310.1"/>
    </source>
</evidence>
<dbReference type="CDD" id="cd03062">
    <property type="entry name" value="TRX_Fd_Sucrase"/>
    <property type="match status" value="1"/>
</dbReference>
<dbReference type="Pfam" id="PF06999">
    <property type="entry name" value="Suc_Fer-like"/>
    <property type="match status" value="1"/>
</dbReference>
<keyword evidence="4" id="KW-1185">Reference proteome</keyword>
<evidence type="ECO:0000256" key="1">
    <source>
        <dbReference type="ARBA" id="ARBA00038208"/>
    </source>
</evidence>
<dbReference type="RefSeq" id="XP_049264542.1">
    <property type="nucleotide sequence ID" value="XM_049405890.1"/>
</dbReference>
<dbReference type="GeneID" id="73468969"/>
<proteinExistence type="inferred from homology"/>
<name>A0A8J5UYG7_9ASCO</name>
<dbReference type="EMBL" id="JAGSYN010000099">
    <property type="protein sequence ID" value="KAG7664310.1"/>
    <property type="molecule type" value="Genomic_DNA"/>
</dbReference>
<dbReference type="PANTHER" id="PTHR31902">
    <property type="entry name" value="ACTIN PATCHES DISTAL PROTEIN 1"/>
    <property type="match status" value="1"/>
</dbReference>
<reference evidence="3 4" key="1">
    <citation type="journal article" date="2021" name="DNA Res.">
        <title>Genome analysis of Candida subhashii reveals its hybrid nature and dual mitochondrial genome conformations.</title>
        <authorList>
            <person name="Mixao V."/>
            <person name="Hegedusova E."/>
            <person name="Saus E."/>
            <person name="Pryszcz L.P."/>
            <person name="Cillingova A."/>
            <person name="Nosek J."/>
            <person name="Gabaldon T."/>
        </authorList>
    </citation>
    <scope>NUCLEOTIDE SEQUENCE [LARGE SCALE GENOMIC DNA]</scope>
    <source>
        <strain evidence="3 4">CBS 10753</strain>
    </source>
</reference>
<evidence type="ECO:0000313" key="4">
    <source>
        <dbReference type="Proteomes" id="UP000694255"/>
    </source>
</evidence>
<dbReference type="OrthoDB" id="10253744at2759"/>